<keyword evidence="1" id="KW-0732">Signal</keyword>
<feature type="chain" id="PRO_5043720312" evidence="1">
    <location>
        <begin position="26"/>
        <end position="88"/>
    </location>
</feature>
<gene>
    <name evidence="2" type="ORF">ONE63_004849</name>
</gene>
<protein>
    <submittedName>
        <fullName evidence="2">Uncharacterized protein</fullName>
    </submittedName>
</protein>
<proteinExistence type="predicted"/>
<dbReference type="EMBL" id="JAPTSV010000016">
    <property type="protein sequence ID" value="KAJ1519574.1"/>
    <property type="molecule type" value="Genomic_DNA"/>
</dbReference>
<keyword evidence="3" id="KW-1185">Reference proteome</keyword>
<name>A0AAV7X4D4_9NEOP</name>
<sequence>MVRVLFVSALLAVAVLAAVLPEGECIRPLAGPVVKSIQRGSQKVQDGARKAANGAALTAGVGLGVVSVTGHILGHMIHKAGKKIARGG</sequence>
<dbReference type="AlphaFoldDB" id="A0AAV7X4D4"/>
<feature type="signal peptide" evidence="1">
    <location>
        <begin position="1"/>
        <end position="25"/>
    </location>
</feature>
<evidence type="ECO:0000256" key="1">
    <source>
        <dbReference type="SAM" id="SignalP"/>
    </source>
</evidence>
<evidence type="ECO:0000313" key="2">
    <source>
        <dbReference type="EMBL" id="KAJ1519574.1"/>
    </source>
</evidence>
<accession>A0AAV7X4D4</accession>
<dbReference type="Proteomes" id="UP001075354">
    <property type="component" value="Chromosome 16"/>
</dbReference>
<evidence type="ECO:0000313" key="3">
    <source>
        <dbReference type="Proteomes" id="UP001075354"/>
    </source>
</evidence>
<reference evidence="2" key="1">
    <citation type="submission" date="2022-12" db="EMBL/GenBank/DDBJ databases">
        <title>Chromosome-level genome assembly of the bean flower thrips Megalurothrips usitatus.</title>
        <authorList>
            <person name="Ma L."/>
            <person name="Liu Q."/>
            <person name="Li H."/>
            <person name="Cai W."/>
        </authorList>
    </citation>
    <scope>NUCLEOTIDE SEQUENCE</scope>
    <source>
        <strain evidence="2">Cailab_2022a</strain>
    </source>
</reference>
<organism evidence="2 3">
    <name type="scientific">Megalurothrips usitatus</name>
    <name type="common">bean blossom thrips</name>
    <dbReference type="NCBI Taxonomy" id="439358"/>
    <lineage>
        <taxon>Eukaryota</taxon>
        <taxon>Metazoa</taxon>
        <taxon>Ecdysozoa</taxon>
        <taxon>Arthropoda</taxon>
        <taxon>Hexapoda</taxon>
        <taxon>Insecta</taxon>
        <taxon>Pterygota</taxon>
        <taxon>Neoptera</taxon>
        <taxon>Paraneoptera</taxon>
        <taxon>Thysanoptera</taxon>
        <taxon>Terebrantia</taxon>
        <taxon>Thripoidea</taxon>
        <taxon>Thripidae</taxon>
        <taxon>Megalurothrips</taxon>
    </lineage>
</organism>
<comment type="caution">
    <text evidence="2">The sequence shown here is derived from an EMBL/GenBank/DDBJ whole genome shotgun (WGS) entry which is preliminary data.</text>
</comment>